<evidence type="ECO:0000256" key="6">
    <source>
        <dbReference type="RuleBase" id="RU000481"/>
    </source>
</evidence>
<keyword evidence="4 6" id="KW-0808">Transferase</keyword>
<dbReference type="SUPFAM" id="SSF53383">
    <property type="entry name" value="PLP-dependent transferases"/>
    <property type="match status" value="1"/>
</dbReference>
<evidence type="ECO:0000256" key="4">
    <source>
        <dbReference type="ARBA" id="ARBA00022679"/>
    </source>
</evidence>
<dbReference type="Proteomes" id="UP001519503">
    <property type="component" value="Unassembled WGS sequence"/>
</dbReference>
<protein>
    <recommendedName>
        <fullName evidence="6">Aminotransferase</fullName>
        <ecNumber evidence="6">2.6.1.-</ecNumber>
    </recommendedName>
</protein>
<dbReference type="InterPro" id="IPR004839">
    <property type="entry name" value="Aminotransferase_I/II_large"/>
</dbReference>
<feature type="domain" description="Aminotransferase class I/classII large" evidence="7">
    <location>
        <begin position="33"/>
        <end position="385"/>
    </location>
</feature>
<accession>A0ABS5QXU5</accession>
<sequence length="396" mass="43312">MSQDIPTLNSEVTAIPTDKILGFQASIQGVDDLVFLTFGEPGFDAPKVVKEATIRGIQENHSHYGHSQGNPELRQAVIDYMQDRYGLTQYPSIDQVVITAGVSEAMYAIFKTLLSTGDGILVPDPAYGSYFSSIALANAQAIPVDTSTTGFKLTPELVAKTVAEATVPVKAVLFNYPSNPTGVTYSKEELAELAKAFEAAGVWVISDEIYSELTYGQEHHSIGEMIPDRAIVVNGLSKSHAMTGYRVGFILAPKAVAAELKKVHASLIYSIPTFVYDGALAALQMPKEDLQPMLSTYQVRRDMAVELLRSLDFDVLSPDGAFYIFAKLPEDIEEDGWTFAEKLAKDGKVGVIPGEAFSQFEGAKDYIRLSYAGDTEQLKEGLSRIKAYIEKRRANR</sequence>
<organism evidence="8 9">
    <name type="scientific">Fructobacillus parabroussonetiae</name>
    <dbReference type="NCBI Taxonomy" id="2713174"/>
    <lineage>
        <taxon>Bacteria</taxon>
        <taxon>Bacillati</taxon>
        <taxon>Bacillota</taxon>
        <taxon>Bacilli</taxon>
        <taxon>Lactobacillales</taxon>
        <taxon>Lactobacillaceae</taxon>
        <taxon>Fructobacillus</taxon>
    </lineage>
</organism>
<comment type="caution">
    <text evidence="8">The sequence shown here is derived from an EMBL/GenBank/DDBJ whole genome shotgun (WGS) entry which is preliminary data.</text>
</comment>
<dbReference type="InterPro" id="IPR015424">
    <property type="entry name" value="PyrdxlP-dep_Trfase"/>
</dbReference>
<dbReference type="PROSITE" id="PS00105">
    <property type="entry name" value="AA_TRANSFER_CLASS_1"/>
    <property type="match status" value="1"/>
</dbReference>
<dbReference type="CDD" id="cd00609">
    <property type="entry name" value="AAT_like"/>
    <property type="match status" value="1"/>
</dbReference>
<dbReference type="Gene3D" id="3.40.640.10">
    <property type="entry name" value="Type I PLP-dependent aspartate aminotransferase-like (Major domain)"/>
    <property type="match status" value="1"/>
</dbReference>
<dbReference type="InterPro" id="IPR050596">
    <property type="entry name" value="AspAT/PAT-like"/>
</dbReference>
<evidence type="ECO:0000313" key="8">
    <source>
        <dbReference type="EMBL" id="MBS9337186.1"/>
    </source>
</evidence>
<keyword evidence="3 6" id="KW-0032">Aminotransferase</keyword>
<name>A0ABS5QXU5_9LACO</name>
<proteinExistence type="inferred from homology"/>
<gene>
    <name evidence="8" type="ORF">G6R30_01725</name>
</gene>
<reference evidence="8 9" key="1">
    <citation type="submission" date="2020-02" db="EMBL/GenBank/DDBJ databases">
        <title>Fructobacillus sp. isolated from paper mulberry of Taiwan.</title>
        <authorList>
            <person name="Lin S.-T."/>
        </authorList>
    </citation>
    <scope>NUCLEOTIDE SEQUENCE [LARGE SCALE GENOMIC DNA]</scope>
    <source>
        <strain evidence="8 9">S1-1</strain>
    </source>
</reference>
<dbReference type="EC" id="2.6.1.-" evidence="6"/>
<evidence type="ECO:0000256" key="3">
    <source>
        <dbReference type="ARBA" id="ARBA00022576"/>
    </source>
</evidence>
<dbReference type="EMBL" id="JAAMFL010000003">
    <property type="protein sequence ID" value="MBS9337186.1"/>
    <property type="molecule type" value="Genomic_DNA"/>
</dbReference>
<evidence type="ECO:0000313" key="9">
    <source>
        <dbReference type="Proteomes" id="UP001519503"/>
    </source>
</evidence>
<dbReference type="InterPro" id="IPR015421">
    <property type="entry name" value="PyrdxlP-dep_Trfase_major"/>
</dbReference>
<comment type="cofactor">
    <cofactor evidence="1 6">
        <name>pyridoxal 5'-phosphate</name>
        <dbReference type="ChEBI" id="CHEBI:597326"/>
    </cofactor>
</comment>
<dbReference type="InterPro" id="IPR004838">
    <property type="entry name" value="NHTrfase_class1_PyrdxlP-BS"/>
</dbReference>
<evidence type="ECO:0000259" key="7">
    <source>
        <dbReference type="Pfam" id="PF00155"/>
    </source>
</evidence>
<dbReference type="Pfam" id="PF00155">
    <property type="entry name" value="Aminotran_1_2"/>
    <property type="match status" value="1"/>
</dbReference>
<evidence type="ECO:0000256" key="5">
    <source>
        <dbReference type="ARBA" id="ARBA00022898"/>
    </source>
</evidence>
<dbReference type="RefSeq" id="WP_213820870.1">
    <property type="nucleotide sequence ID" value="NZ_JAAMFL010000003.1"/>
</dbReference>
<dbReference type="PANTHER" id="PTHR46383">
    <property type="entry name" value="ASPARTATE AMINOTRANSFERASE"/>
    <property type="match status" value="1"/>
</dbReference>
<dbReference type="GO" id="GO:0008483">
    <property type="term" value="F:transaminase activity"/>
    <property type="evidence" value="ECO:0007669"/>
    <property type="project" value="UniProtKB-KW"/>
</dbReference>
<evidence type="ECO:0000256" key="2">
    <source>
        <dbReference type="ARBA" id="ARBA00007441"/>
    </source>
</evidence>
<keyword evidence="9" id="KW-1185">Reference proteome</keyword>
<evidence type="ECO:0000256" key="1">
    <source>
        <dbReference type="ARBA" id="ARBA00001933"/>
    </source>
</evidence>
<keyword evidence="5" id="KW-0663">Pyridoxal phosphate</keyword>
<comment type="similarity">
    <text evidence="2 6">Belongs to the class-I pyridoxal-phosphate-dependent aminotransferase family.</text>
</comment>